<proteinExistence type="inferred from homology"/>
<feature type="domain" description="Tyrosine specific protein phosphatases" evidence="2">
    <location>
        <begin position="100"/>
        <end position="132"/>
    </location>
</feature>
<name>A0A545UJF4_9GAMM</name>
<dbReference type="InterPro" id="IPR000387">
    <property type="entry name" value="Tyr_Pase_dom"/>
</dbReference>
<comment type="similarity">
    <text evidence="1">Belongs to the protein-tyrosine phosphatase family.</text>
</comment>
<dbReference type="Proteomes" id="UP000315439">
    <property type="component" value="Unassembled WGS sequence"/>
</dbReference>
<dbReference type="AlphaFoldDB" id="A0A545UJF4"/>
<dbReference type="EMBL" id="VIKS01000001">
    <property type="protein sequence ID" value="TQV89596.1"/>
    <property type="molecule type" value="Genomic_DNA"/>
</dbReference>
<keyword evidence="4" id="KW-1185">Reference proteome</keyword>
<protein>
    <submittedName>
        <fullName evidence="3">Tyrosine-protein phosphatase</fullName>
    </submittedName>
</protein>
<dbReference type="InterPro" id="IPR016130">
    <property type="entry name" value="Tyr_Pase_AS"/>
</dbReference>
<organism evidence="3 4">
    <name type="scientific">Aliikangiella coralliicola</name>
    <dbReference type="NCBI Taxonomy" id="2592383"/>
    <lineage>
        <taxon>Bacteria</taxon>
        <taxon>Pseudomonadati</taxon>
        <taxon>Pseudomonadota</taxon>
        <taxon>Gammaproteobacteria</taxon>
        <taxon>Oceanospirillales</taxon>
        <taxon>Pleioneaceae</taxon>
        <taxon>Aliikangiella</taxon>
    </lineage>
</organism>
<dbReference type="Gene3D" id="3.90.190.10">
    <property type="entry name" value="Protein tyrosine phosphatase superfamily"/>
    <property type="match status" value="1"/>
</dbReference>
<dbReference type="GO" id="GO:0004721">
    <property type="term" value="F:phosphoprotein phosphatase activity"/>
    <property type="evidence" value="ECO:0007669"/>
    <property type="project" value="InterPro"/>
</dbReference>
<evidence type="ECO:0000256" key="1">
    <source>
        <dbReference type="ARBA" id="ARBA00009580"/>
    </source>
</evidence>
<evidence type="ECO:0000313" key="4">
    <source>
        <dbReference type="Proteomes" id="UP000315439"/>
    </source>
</evidence>
<evidence type="ECO:0000259" key="2">
    <source>
        <dbReference type="PROSITE" id="PS50056"/>
    </source>
</evidence>
<dbReference type="InterPro" id="IPR029021">
    <property type="entry name" value="Prot-tyrosine_phosphatase-like"/>
</dbReference>
<sequence length="184" mass="20621">MIPNLRDVGEVVNIIYGEEVMNEGVLFRGGTVNQLFDQSELPNIQTIINLRTGPDKQFSKIRQVHIPAVDQIENYTTSNGHVRNWTNRVIQSIIAPDMFPLLIHCTAGKDRTGVIVALILLAIGINRKTIIEEYCLNDGVNSSKNIEKAIEGIGDPEQYIYEADAISQLKIQLLISEKRLPIKL</sequence>
<dbReference type="PANTHER" id="PTHR31126:SF1">
    <property type="entry name" value="TYROSINE SPECIFIC PROTEIN PHOSPHATASES DOMAIN-CONTAINING PROTEIN"/>
    <property type="match status" value="1"/>
</dbReference>
<dbReference type="SUPFAM" id="SSF52799">
    <property type="entry name" value="(Phosphotyrosine protein) phosphatases II"/>
    <property type="match status" value="1"/>
</dbReference>
<dbReference type="RefSeq" id="WP_142891660.1">
    <property type="nucleotide sequence ID" value="NZ_ML660160.1"/>
</dbReference>
<comment type="caution">
    <text evidence="3">The sequence shown here is derived from an EMBL/GenBank/DDBJ whole genome shotgun (WGS) entry which is preliminary data.</text>
</comment>
<dbReference type="Pfam" id="PF13350">
    <property type="entry name" value="Y_phosphatase3"/>
    <property type="match status" value="1"/>
</dbReference>
<accession>A0A545UJF4</accession>
<dbReference type="PROSITE" id="PS00383">
    <property type="entry name" value="TYR_PHOSPHATASE_1"/>
    <property type="match status" value="1"/>
</dbReference>
<dbReference type="PANTHER" id="PTHR31126">
    <property type="entry name" value="TYROSINE-PROTEIN PHOSPHATASE"/>
    <property type="match status" value="1"/>
</dbReference>
<dbReference type="InterPro" id="IPR026893">
    <property type="entry name" value="Tyr/Ser_Pase_IphP-type"/>
</dbReference>
<dbReference type="OrthoDB" id="1188001at2"/>
<gene>
    <name evidence="3" type="ORF">FLL46_01555</name>
</gene>
<reference evidence="3 4" key="1">
    <citation type="submission" date="2019-07" db="EMBL/GenBank/DDBJ databases">
        <title>Draft genome for Aliikangiella sp. M105.</title>
        <authorList>
            <person name="Wang G."/>
        </authorList>
    </citation>
    <scope>NUCLEOTIDE SEQUENCE [LARGE SCALE GENOMIC DNA]</scope>
    <source>
        <strain evidence="3 4">M105</strain>
    </source>
</reference>
<dbReference type="PROSITE" id="PS50056">
    <property type="entry name" value="TYR_PHOSPHATASE_2"/>
    <property type="match status" value="1"/>
</dbReference>
<evidence type="ECO:0000313" key="3">
    <source>
        <dbReference type="EMBL" id="TQV89596.1"/>
    </source>
</evidence>